<organism evidence="1">
    <name type="scientific">marine sediment metagenome</name>
    <dbReference type="NCBI Taxonomy" id="412755"/>
    <lineage>
        <taxon>unclassified sequences</taxon>
        <taxon>metagenomes</taxon>
        <taxon>ecological metagenomes</taxon>
    </lineage>
</organism>
<feature type="non-terminal residue" evidence="1">
    <location>
        <position position="48"/>
    </location>
</feature>
<dbReference type="AlphaFoldDB" id="X1HB19"/>
<dbReference type="EMBL" id="BARU01028087">
    <property type="protein sequence ID" value="GAH66572.1"/>
    <property type="molecule type" value="Genomic_DNA"/>
</dbReference>
<proteinExistence type="predicted"/>
<protein>
    <submittedName>
        <fullName evidence="1">Uncharacterized protein</fullName>
    </submittedName>
</protein>
<evidence type="ECO:0000313" key="1">
    <source>
        <dbReference type="EMBL" id="GAH66572.1"/>
    </source>
</evidence>
<comment type="caution">
    <text evidence="1">The sequence shown here is derived from an EMBL/GenBank/DDBJ whole genome shotgun (WGS) entry which is preliminary data.</text>
</comment>
<name>X1HB19_9ZZZZ</name>
<reference evidence="1" key="1">
    <citation type="journal article" date="2014" name="Front. Microbiol.">
        <title>High frequency of phylogenetically diverse reductive dehalogenase-homologous genes in deep subseafloor sedimentary metagenomes.</title>
        <authorList>
            <person name="Kawai M."/>
            <person name="Futagami T."/>
            <person name="Toyoda A."/>
            <person name="Takaki Y."/>
            <person name="Nishi S."/>
            <person name="Hori S."/>
            <person name="Arai W."/>
            <person name="Tsubouchi T."/>
            <person name="Morono Y."/>
            <person name="Uchiyama I."/>
            <person name="Ito T."/>
            <person name="Fujiyama A."/>
            <person name="Inagaki F."/>
            <person name="Takami H."/>
        </authorList>
    </citation>
    <scope>NUCLEOTIDE SEQUENCE</scope>
    <source>
        <strain evidence="1">Expedition CK06-06</strain>
    </source>
</reference>
<accession>X1HB19</accession>
<gene>
    <name evidence="1" type="ORF">S03H2_44881</name>
</gene>
<sequence>MALKWINKYVFKTKFLQTIMETIKPIKITKNMKVSELVDSMKGAGFGA</sequence>